<dbReference type="GO" id="GO:0000049">
    <property type="term" value="F:tRNA binding"/>
    <property type="evidence" value="ECO:0007669"/>
    <property type="project" value="InterPro"/>
</dbReference>
<dbReference type="InterPro" id="IPR000924">
    <property type="entry name" value="Glu/Gln-tRNA-synth"/>
</dbReference>
<keyword evidence="14" id="KW-1185">Reference proteome</keyword>
<dbReference type="InterPro" id="IPR049940">
    <property type="entry name" value="GluQ/Sye"/>
</dbReference>
<dbReference type="GO" id="GO:0008270">
    <property type="term" value="F:zinc ion binding"/>
    <property type="evidence" value="ECO:0007669"/>
    <property type="project" value="UniProtKB-UniRule"/>
</dbReference>
<comment type="subcellular location">
    <subcellularLocation>
        <location evidence="1 10">Cytoplasm</location>
    </subcellularLocation>
</comment>
<feature type="binding site" evidence="10">
    <location>
        <position position="130"/>
    </location>
    <ligand>
        <name>Zn(2+)</name>
        <dbReference type="ChEBI" id="CHEBI:29105"/>
    </ligand>
</feature>
<comment type="similarity">
    <text evidence="2 10">Belongs to the class-I aminoacyl-tRNA synthetase family. Glutamate--tRNA ligase type 1 subfamily.</text>
</comment>
<protein>
    <recommendedName>
        <fullName evidence="10">Glutamate--tRNA ligase</fullName>
        <ecNumber evidence="10">6.1.1.17</ecNumber>
    </recommendedName>
    <alternativeName>
        <fullName evidence="10">Glutamyl-tRNA synthetase</fullName>
        <shortName evidence="10">GluRS</shortName>
    </alternativeName>
</protein>
<keyword evidence="7 10" id="KW-0067">ATP-binding</keyword>
<evidence type="ECO:0000256" key="3">
    <source>
        <dbReference type="ARBA" id="ARBA00011245"/>
    </source>
</evidence>
<proteinExistence type="inferred from homology"/>
<dbReference type="Pfam" id="PF00749">
    <property type="entry name" value="tRNA-synt_1c"/>
    <property type="match status" value="1"/>
</dbReference>
<keyword evidence="8 10" id="KW-0648">Protein biosynthesis</keyword>
<dbReference type="InterPro" id="IPR045462">
    <property type="entry name" value="aa-tRNA-synth_I_cd-bd"/>
</dbReference>
<name>A0A1G6DX90_9BACT</name>
<keyword evidence="6 10" id="KW-0547">Nucleotide-binding</keyword>
<dbReference type="RefSeq" id="WP_092122097.1">
    <property type="nucleotide sequence ID" value="NZ_FMXO01000014.1"/>
</dbReference>
<dbReference type="PANTHER" id="PTHR43311">
    <property type="entry name" value="GLUTAMATE--TRNA LIGASE"/>
    <property type="match status" value="1"/>
</dbReference>
<keyword evidence="10" id="KW-0479">Metal-binding</keyword>
<evidence type="ECO:0000256" key="4">
    <source>
        <dbReference type="ARBA" id="ARBA00022490"/>
    </source>
</evidence>
<gene>
    <name evidence="10" type="primary">gltX</name>
    <name evidence="13" type="ORF">SAMN05660653_02438</name>
</gene>
<feature type="binding site" evidence="10">
    <location>
        <position position="128"/>
    </location>
    <ligand>
        <name>Zn(2+)</name>
        <dbReference type="ChEBI" id="CHEBI:29105"/>
    </ligand>
</feature>
<evidence type="ECO:0000256" key="10">
    <source>
        <dbReference type="HAMAP-Rule" id="MF_00022"/>
    </source>
</evidence>
<dbReference type="Gene3D" id="1.10.10.350">
    <property type="match status" value="1"/>
</dbReference>
<dbReference type="SUPFAM" id="SSF52374">
    <property type="entry name" value="Nucleotidylyl transferase"/>
    <property type="match status" value="1"/>
</dbReference>
<dbReference type="InterPro" id="IPR020058">
    <property type="entry name" value="Glu/Gln-tRNA-synth_Ib_cat-dom"/>
</dbReference>
<keyword evidence="4 10" id="KW-0963">Cytoplasm</keyword>
<comment type="function">
    <text evidence="10">Catalyzes the attachment of glutamate to tRNA(Glu) in a two-step reaction: glutamate is first activated by ATP to form Glu-AMP and then transferred to the acceptor end of tRNA(Glu).</text>
</comment>
<dbReference type="EC" id="6.1.1.17" evidence="10"/>
<evidence type="ECO:0000256" key="7">
    <source>
        <dbReference type="ARBA" id="ARBA00022840"/>
    </source>
</evidence>
<dbReference type="InterPro" id="IPR033910">
    <property type="entry name" value="GluRS_core"/>
</dbReference>
<dbReference type="InterPro" id="IPR008925">
    <property type="entry name" value="aa_tRNA-synth_I_cd-bd_sf"/>
</dbReference>
<feature type="domain" description="Aminoacyl-tRNA synthetase class I anticodon-binding" evidence="12">
    <location>
        <begin position="322"/>
        <end position="463"/>
    </location>
</feature>
<keyword evidence="10" id="KW-0862">Zinc</keyword>
<feature type="binding site" evidence="10">
    <location>
        <position position="241"/>
    </location>
    <ligand>
        <name>ATP</name>
        <dbReference type="ChEBI" id="CHEBI:30616"/>
    </ligand>
</feature>
<evidence type="ECO:0000256" key="5">
    <source>
        <dbReference type="ARBA" id="ARBA00022598"/>
    </source>
</evidence>
<dbReference type="GO" id="GO:0004818">
    <property type="term" value="F:glutamate-tRNA ligase activity"/>
    <property type="evidence" value="ECO:0007669"/>
    <property type="project" value="UniProtKB-UniRule"/>
</dbReference>
<accession>A0A1G6DX90</accession>
<comment type="catalytic activity">
    <reaction evidence="10">
        <text>tRNA(Glu) + L-glutamate + ATP = L-glutamyl-tRNA(Glu) + AMP + diphosphate</text>
        <dbReference type="Rhea" id="RHEA:23540"/>
        <dbReference type="Rhea" id="RHEA-COMP:9663"/>
        <dbReference type="Rhea" id="RHEA-COMP:9680"/>
        <dbReference type="ChEBI" id="CHEBI:29985"/>
        <dbReference type="ChEBI" id="CHEBI:30616"/>
        <dbReference type="ChEBI" id="CHEBI:33019"/>
        <dbReference type="ChEBI" id="CHEBI:78442"/>
        <dbReference type="ChEBI" id="CHEBI:78520"/>
        <dbReference type="ChEBI" id="CHEBI:456215"/>
        <dbReference type="EC" id="6.1.1.17"/>
    </reaction>
</comment>
<feature type="domain" description="Glutamyl/glutaminyl-tRNA synthetase class Ib catalytic" evidence="11">
    <location>
        <begin position="5"/>
        <end position="306"/>
    </location>
</feature>
<evidence type="ECO:0000256" key="1">
    <source>
        <dbReference type="ARBA" id="ARBA00004496"/>
    </source>
</evidence>
<reference evidence="13 14" key="1">
    <citation type="submission" date="2016-10" db="EMBL/GenBank/DDBJ databases">
        <authorList>
            <person name="de Groot N.N."/>
        </authorList>
    </citation>
    <scope>NUCLEOTIDE SEQUENCE [LARGE SCALE GENOMIC DNA]</scope>
    <source>
        <strain evidence="13 14">ASO4-2</strain>
    </source>
</reference>
<dbReference type="InterPro" id="IPR014729">
    <property type="entry name" value="Rossmann-like_a/b/a_fold"/>
</dbReference>
<dbReference type="AlphaFoldDB" id="A0A1G6DX90"/>
<organism evidence="13 14">
    <name type="scientific">Desulfonatronum thiosulfatophilum</name>
    <dbReference type="NCBI Taxonomy" id="617002"/>
    <lineage>
        <taxon>Bacteria</taxon>
        <taxon>Pseudomonadati</taxon>
        <taxon>Thermodesulfobacteriota</taxon>
        <taxon>Desulfovibrionia</taxon>
        <taxon>Desulfovibrionales</taxon>
        <taxon>Desulfonatronaceae</taxon>
        <taxon>Desulfonatronum</taxon>
    </lineage>
</organism>
<dbReference type="SUPFAM" id="SSF48163">
    <property type="entry name" value="An anticodon-binding domain of class I aminoacyl-tRNA synthetases"/>
    <property type="match status" value="1"/>
</dbReference>
<dbReference type="InterPro" id="IPR020751">
    <property type="entry name" value="aa-tRNA-synth_I_codon-bd_sub2"/>
</dbReference>
<dbReference type="EMBL" id="FMXO01000014">
    <property type="protein sequence ID" value="SDB49730.1"/>
    <property type="molecule type" value="Genomic_DNA"/>
</dbReference>
<comment type="cofactor">
    <cofactor evidence="10">
        <name>Zn(2+)</name>
        <dbReference type="ChEBI" id="CHEBI:29105"/>
    </cofactor>
    <text evidence="10">Binds 1 zinc ion per subunit.</text>
</comment>
<evidence type="ECO:0000256" key="2">
    <source>
        <dbReference type="ARBA" id="ARBA00007894"/>
    </source>
</evidence>
<dbReference type="PROSITE" id="PS00178">
    <property type="entry name" value="AA_TRNA_LIGASE_I"/>
    <property type="match status" value="1"/>
</dbReference>
<evidence type="ECO:0000256" key="9">
    <source>
        <dbReference type="ARBA" id="ARBA00023146"/>
    </source>
</evidence>
<evidence type="ECO:0000256" key="6">
    <source>
        <dbReference type="ARBA" id="ARBA00022741"/>
    </source>
</evidence>
<keyword evidence="9 10" id="KW-0030">Aminoacyl-tRNA synthetase</keyword>
<keyword evidence="5 10" id="KW-0436">Ligase</keyword>
<feature type="binding site" evidence="10">
    <location>
        <position position="101"/>
    </location>
    <ligand>
        <name>Zn(2+)</name>
        <dbReference type="ChEBI" id="CHEBI:29105"/>
    </ligand>
</feature>
<dbReference type="Pfam" id="PF19269">
    <property type="entry name" value="Anticodon_2"/>
    <property type="match status" value="1"/>
</dbReference>
<dbReference type="Gene3D" id="3.40.50.620">
    <property type="entry name" value="HUPs"/>
    <property type="match status" value="1"/>
</dbReference>
<dbReference type="OrthoDB" id="9807503at2"/>
<dbReference type="PRINTS" id="PR00987">
    <property type="entry name" value="TRNASYNTHGLU"/>
</dbReference>
<dbReference type="PANTHER" id="PTHR43311:SF2">
    <property type="entry name" value="GLUTAMATE--TRNA LIGASE, MITOCHONDRIAL-RELATED"/>
    <property type="match status" value="1"/>
</dbReference>
<dbReference type="InterPro" id="IPR001412">
    <property type="entry name" value="aa-tRNA-synth_I_CS"/>
</dbReference>
<dbReference type="InterPro" id="IPR004527">
    <property type="entry name" value="Glu-tRNA-ligase_bac/mito"/>
</dbReference>
<feature type="binding site" evidence="10">
    <location>
        <position position="103"/>
    </location>
    <ligand>
        <name>Zn(2+)</name>
        <dbReference type="ChEBI" id="CHEBI:29105"/>
    </ligand>
</feature>
<dbReference type="CDD" id="cd00808">
    <property type="entry name" value="GluRS_core"/>
    <property type="match status" value="1"/>
</dbReference>
<feature type="short sequence motif" description="'HIGH' region" evidence="10">
    <location>
        <begin position="12"/>
        <end position="22"/>
    </location>
</feature>
<dbReference type="GO" id="GO:0006424">
    <property type="term" value="P:glutamyl-tRNA aminoacylation"/>
    <property type="evidence" value="ECO:0007669"/>
    <property type="project" value="UniProtKB-UniRule"/>
</dbReference>
<sequence length="470" mass="52536">MSQVQVVTRFPPSPTGHLHVGGARTALFNWLWARKNGGKFILRIEDTDVARSTDEMTQGILDGMQWLGLDWDEGPYFQSRRVDLYNQYIDQLLQTGHAYNCSCTPEEVEAMRNEARATGAVPKYNGRCREKGLAAGPGQVVRFKTPLSGETQFRDLVKGPVSVPNTQLDDMILRRLDGMPTYNLAVVVDDVTMGMTHVIRGDDHLSNTPKQVLLYEALGRELPEFGHVPMILGPDKKKLSKRHGATSVTVYREMGYLPEAMVNYLVRLGWSHGDQEIFSMSELVEHFSLDHLGSAACVFDQSKLLWLNNHYIKNEPASRLAGLLATHLGEQGIGGADQEYLQAIVPLLQPRAGTMVEMAEMASFFVVDDRDLPMDEAAAKKFLTPEIKGRFGDLRRLLEAVSTFGQQELEASFKTYLEEQGLAFKVLAQPLRVALTGRTKSPGLFETMEVLGRERVLRRLARAEEQIAGE</sequence>
<evidence type="ECO:0000259" key="11">
    <source>
        <dbReference type="Pfam" id="PF00749"/>
    </source>
</evidence>
<evidence type="ECO:0000313" key="13">
    <source>
        <dbReference type="EMBL" id="SDB49730.1"/>
    </source>
</evidence>
<dbReference type="STRING" id="617002.SAMN05660653_02438"/>
<dbReference type="GO" id="GO:0005829">
    <property type="term" value="C:cytosol"/>
    <property type="evidence" value="ECO:0007669"/>
    <property type="project" value="TreeGrafter"/>
</dbReference>
<evidence type="ECO:0000313" key="14">
    <source>
        <dbReference type="Proteomes" id="UP000198771"/>
    </source>
</evidence>
<feature type="short sequence motif" description="'KMSKS' region" evidence="10">
    <location>
        <begin position="238"/>
        <end position="242"/>
    </location>
</feature>
<dbReference type="Proteomes" id="UP000198771">
    <property type="component" value="Unassembled WGS sequence"/>
</dbReference>
<dbReference type="HAMAP" id="MF_00022">
    <property type="entry name" value="Glu_tRNA_synth_type1"/>
    <property type="match status" value="1"/>
</dbReference>
<evidence type="ECO:0000259" key="12">
    <source>
        <dbReference type="Pfam" id="PF19269"/>
    </source>
</evidence>
<evidence type="ECO:0000256" key="8">
    <source>
        <dbReference type="ARBA" id="ARBA00022917"/>
    </source>
</evidence>
<dbReference type="FunFam" id="3.40.50.620:FF:000007">
    <property type="entry name" value="Glutamate--tRNA ligase"/>
    <property type="match status" value="1"/>
</dbReference>
<dbReference type="GO" id="GO:0005524">
    <property type="term" value="F:ATP binding"/>
    <property type="evidence" value="ECO:0007669"/>
    <property type="project" value="UniProtKB-UniRule"/>
</dbReference>
<comment type="subunit">
    <text evidence="3 10">Monomer.</text>
</comment>
<dbReference type="NCBIfam" id="TIGR00464">
    <property type="entry name" value="gltX_bact"/>
    <property type="match status" value="1"/>
</dbReference>